<protein>
    <submittedName>
        <fullName evidence="1">Uncharacterized protein</fullName>
    </submittedName>
</protein>
<sequence>MSGVPINAEIKKIQAVLIEAYTKDKVCEGTARSISTNNSSNSTTCVPGKGCRCTIQATAASDPA</sequence>
<evidence type="ECO:0000313" key="2">
    <source>
        <dbReference type="Proteomes" id="UP000485058"/>
    </source>
</evidence>
<accession>A0A699ZX06</accession>
<dbReference type="Proteomes" id="UP000485058">
    <property type="component" value="Unassembled WGS sequence"/>
</dbReference>
<proteinExistence type="predicted"/>
<evidence type="ECO:0000313" key="1">
    <source>
        <dbReference type="EMBL" id="GFH27001.1"/>
    </source>
</evidence>
<name>A0A699ZX06_HAELA</name>
<reference evidence="1 2" key="1">
    <citation type="submission" date="2020-02" db="EMBL/GenBank/DDBJ databases">
        <title>Draft genome sequence of Haematococcus lacustris strain NIES-144.</title>
        <authorList>
            <person name="Morimoto D."/>
            <person name="Nakagawa S."/>
            <person name="Yoshida T."/>
            <person name="Sawayama S."/>
        </authorList>
    </citation>
    <scope>NUCLEOTIDE SEQUENCE [LARGE SCALE GENOMIC DNA]</scope>
    <source>
        <strain evidence="1 2">NIES-144</strain>
    </source>
</reference>
<organism evidence="1 2">
    <name type="scientific">Haematococcus lacustris</name>
    <name type="common">Green alga</name>
    <name type="synonym">Haematococcus pluvialis</name>
    <dbReference type="NCBI Taxonomy" id="44745"/>
    <lineage>
        <taxon>Eukaryota</taxon>
        <taxon>Viridiplantae</taxon>
        <taxon>Chlorophyta</taxon>
        <taxon>core chlorophytes</taxon>
        <taxon>Chlorophyceae</taxon>
        <taxon>CS clade</taxon>
        <taxon>Chlamydomonadales</taxon>
        <taxon>Haematococcaceae</taxon>
        <taxon>Haematococcus</taxon>
    </lineage>
</organism>
<dbReference type="EMBL" id="BLLF01003315">
    <property type="protein sequence ID" value="GFH27001.1"/>
    <property type="molecule type" value="Genomic_DNA"/>
</dbReference>
<keyword evidence="2" id="KW-1185">Reference proteome</keyword>
<dbReference type="AlphaFoldDB" id="A0A699ZX06"/>
<gene>
    <name evidence="1" type="ORF">HaLaN_25252</name>
</gene>
<comment type="caution">
    <text evidence="1">The sequence shown here is derived from an EMBL/GenBank/DDBJ whole genome shotgun (WGS) entry which is preliminary data.</text>
</comment>